<dbReference type="Proteomes" id="UP000254512">
    <property type="component" value="Unassembled WGS sequence"/>
</dbReference>
<organism evidence="1 2">
    <name type="scientific">Grimontia hollisae</name>
    <name type="common">Vibrio hollisae</name>
    <dbReference type="NCBI Taxonomy" id="673"/>
    <lineage>
        <taxon>Bacteria</taxon>
        <taxon>Pseudomonadati</taxon>
        <taxon>Pseudomonadota</taxon>
        <taxon>Gammaproteobacteria</taxon>
        <taxon>Vibrionales</taxon>
        <taxon>Vibrionaceae</taxon>
        <taxon>Grimontia</taxon>
    </lineage>
</organism>
<gene>
    <name evidence="1" type="ORF">NCTC11645_01721</name>
</gene>
<evidence type="ECO:0000313" key="2">
    <source>
        <dbReference type="Proteomes" id="UP000254512"/>
    </source>
</evidence>
<dbReference type="EMBL" id="UGHD01000002">
    <property type="protein sequence ID" value="STO57335.1"/>
    <property type="molecule type" value="Genomic_DNA"/>
</dbReference>
<dbReference type="AlphaFoldDB" id="A0A377HNN0"/>
<name>A0A377HNN0_GRIHO</name>
<protein>
    <submittedName>
        <fullName evidence="1">Uncharacterized protein</fullName>
    </submittedName>
</protein>
<proteinExistence type="predicted"/>
<evidence type="ECO:0000313" key="1">
    <source>
        <dbReference type="EMBL" id="STO57335.1"/>
    </source>
</evidence>
<accession>A0A377HNN0</accession>
<sequence length="389" mass="44864">MKRFILHVGFHKTATTSIQETLSNNLDNIMKMGFYYPIFNGETGGINNHSVPIYTAFCDKPDEYHINANITDEKKLKEIVNNYKMEFYSILKSQCHVIISGEDISILPETALLHIKELILDAGFNLEVYCSIRKPYSMLCSELQQKIKSGNADLLNIKVTLRSVIVKKLLNVFGKSITFTSFESDCKKNGPVIEFLHRIGVYSDDVVIFTSNEGFGNISTRALAFLNIKFPIFKDGRIYGKRRKKFINSIDRSRFLLTKDEFYSVYGFIIHENSQYEKYLGTDYTDSEYQFSEPLDIELKEAINLIHEYHESHTGVELFKFLNNNSTVSFDILSDIFSQDADILRNMAIFFEWKGDIISASKYIKMAKSSRPNGPLINLKCQEYERLLE</sequence>
<reference evidence="1 2" key="1">
    <citation type="submission" date="2018-06" db="EMBL/GenBank/DDBJ databases">
        <authorList>
            <consortium name="Pathogen Informatics"/>
            <person name="Doyle S."/>
        </authorList>
    </citation>
    <scope>NUCLEOTIDE SEQUENCE [LARGE SCALE GENOMIC DNA]</scope>
    <source>
        <strain evidence="1 2">NCTC11645</strain>
    </source>
</reference>